<dbReference type="Pfam" id="PF20151">
    <property type="entry name" value="DUF6533"/>
    <property type="match status" value="1"/>
</dbReference>
<evidence type="ECO:0000259" key="1">
    <source>
        <dbReference type="Pfam" id="PF20151"/>
    </source>
</evidence>
<sequence>ILVFFIYDTFITLDRELASFWTMKQSGAALLFFANKWISMTIYVMDLVGFASFPSNKV</sequence>
<protein>
    <recommendedName>
        <fullName evidence="1">DUF6533 domain-containing protein</fullName>
    </recommendedName>
</protein>
<feature type="non-terminal residue" evidence="2">
    <location>
        <position position="58"/>
    </location>
</feature>
<keyword evidence="3" id="KW-1185">Reference proteome</keyword>
<dbReference type="InParanoid" id="A0A5C3PS51"/>
<dbReference type="AlphaFoldDB" id="A0A5C3PS51"/>
<feature type="non-terminal residue" evidence="2">
    <location>
        <position position="1"/>
    </location>
</feature>
<accession>A0A5C3PS51</accession>
<evidence type="ECO:0000313" key="2">
    <source>
        <dbReference type="EMBL" id="TFK92634.1"/>
    </source>
</evidence>
<organism evidence="2 3">
    <name type="scientific">Polyporus arcularius HHB13444</name>
    <dbReference type="NCBI Taxonomy" id="1314778"/>
    <lineage>
        <taxon>Eukaryota</taxon>
        <taxon>Fungi</taxon>
        <taxon>Dikarya</taxon>
        <taxon>Basidiomycota</taxon>
        <taxon>Agaricomycotina</taxon>
        <taxon>Agaricomycetes</taxon>
        <taxon>Polyporales</taxon>
        <taxon>Polyporaceae</taxon>
        <taxon>Polyporus</taxon>
    </lineage>
</organism>
<name>A0A5C3PS51_9APHY</name>
<dbReference type="EMBL" id="ML210995">
    <property type="protein sequence ID" value="TFK92634.1"/>
    <property type="molecule type" value="Genomic_DNA"/>
</dbReference>
<gene>
    <name evidence="2" type="ORF">K466DRAFT_443729</name>
</gene>
<dbReference type="Proteomes" id="UP000308197">
    <property type="component" value="Unassembled WGS sequence"/>
</dbReference>
<reference evidence="2 3" key="1">
    <citation type="journal article" date="2019" name="Nat. Ecol. Evol.">
        <title>Megaphylogeny resolves global patterns of mushroom evolution.</title>
        <authorList>
            <person name="Varga T."/>
            <person name="Krizsan K."/>
            <person name="Foldi C."/>
            <person name="Dima B."/>
            <person name="Sanchez-Garcia M."/>
            <person name="Sanchez-Ramirez S."/>
            <person name="Szollosi G.J."/>
            <person name="Szarkandi J.G."/>
            <person name="Papp V."/>
            <person name="Albert L."/>
            <person name="Andreopoulos W."/>
            <person name="Angelini C."/>
            <person name="Antonin V."/>
            <person name="Barry K.W."/>
            <person name="Bougher N.L."/>
            <person name="Buchanan P."/>
            <person name="Buyck B."/>
            <person name="Bense V."/>
            <person name="Catcheside P."/>
            <person name="Chovatia M."/>
            <person name="Cooper J."/>
            <person name="Damon W."/>
            <person name="Desjardin D."/>
            <person name="Finy P."/>
            <person name="Geml J."/>
            <person name="Haridas S."/>
            <person name="Hughes K."/>
            <person name="Justo A."/>
            <person name="Karasinski D."/>
            <person name="Kautmanova I."/>
            <person name="Kiss B."/>
            <person name="Kocsube S."/>
            <person name="Kotiranta H."/>
            <person name="LaButti K.M."/>
            <person name="Lechner B.E."/>
            <person name="Liimatainen K."/>
            <person name="Lipzen A."/>
            <person name="Lukacs Z."/>
            <person name="Mihaltcheva S."/>
            <person name="Morgado L.N."/>
            <person name="Niskanen T."/>
            <person name="Noordeloos M.E."/>
            <person name="Ohm R.A."/>
            <person name="Ortiz-Santana B."/>
            <person name="Ovrebo C."/>
            <person name="Racz N."/>
            <person name="Riley R."/>
            <person name="Savchenko A."/>
            <person name="Shiryaev A."/>
            <person name="Soop K."/>
            <person name="Spirin V."/>
            <person name="Szebenyi C."/>
            <person name="Tomsovsky M."/>
            <person name="Tulloss R.E."/>
            <person name="Uehling J."/>
            <person name="Grigoriev I.V."/>
            <person name="Vagvolgyi C."/>
            <person name="Papp T."/>
            <person name="Martin F.M."/>
            <person name="Miettinen O."/>
            <person name="Hibbett D.S."/>
            <person name="Nagy L.G."/>
        </authorList>
    </citation>
    <scope>NUCLEOTIDE SEQUENCE [LARGE SCALE GENOMIC DNA]</scope>
    <source>
        <strain evidence="2 3">HHB13444</strain>
    </source>
</reference>
<feature type="domain" description="DUF6533" evidence="1">
    <location>
        <begin position="2"/>
        <end position="40"/>
    </location>
</feature>
<proteinExistence type="predicted"/>
<evidence type="ECO:0000313" key="3">
    <source>
        <dbReference type="Proteomes" id="UP000308197"/>
    </source>
</evidence>
<dbReference type="InterPro" id="IPR045340">
    <property type="entry name" value="DUF6533"/>
</dbReference>